<dbReference type="Gene3D" id="3.40.50.150">
    <property type="entry name" value="Vaccinia Virus protein VP39"/>
    <property type="match status" value="1"/>
</dbReference>
<dbReference type="Proteomes" id="UP000192277">
    <property type="component" value="Unassembled WGS sequence"/>
</dbReference>
<sequence length="247" mass="28131">MLVKKLVRYYRKKKLNAFISKVFKNLNSTVCHGPFKGMKYIKRSYGSGLIPKLLGTYEQELHQVIDQIISTGYQNIVDIGCAEGYYAVGFALKCRNKPGFRVYAYDINEEALQSLKTLSALNSVSDSIIPGACCDYKDLERFKNTKTLIFCDIEGDELSLLDPAKAPSLINYDLLVEIHDSGDEAGVIKSQLKHRFKKTHFIQLIQYTSRSISDATAITHTANVRLRQFAVNEGRKKGMEWMWIKRL</sequence>
<evidence type="ECO:0000313" key="1">
    <source>
        <dbReference type="EMBL" id="OQP44930.1"/>
    </source>
</evidence>
<comment type="caution">
    <text evidence="1">The sequence shown here is derived from an EMBL/GenBank/DDBJ whole genome shotgun (WGS) entry which is preliminary data.</text>
</comment>
<dbReference type="SUPFAM" id="SSF53335">
    <property type="entry name" value="S-adenosyl-L-methionine-dependent methyltransferases"/>
    <property type="match status" value="1"/>
</dbReference>
<evidence type="ECO:0000313" key="2">
    <source>
        <dbReference type="Proteomes" id="UP000192277"/>
    </source>
</evidence>
<reference evidence="1 2" key="1">
    <citation type="submission" date="2016-04" db="EMBL/GenBank/DDBJ databases">
        <authorList>
            <person name="Chen L."/>
            <person name="Zhuang W."/>
            <person name="Wang G."/>
        </authorList>
    </citation>
    <scope>NUCLEOTIDE SEQUENCE [LARGE SCALE GENOMIC DNA]</scope>
    <source>
        <strain evidence="2">GR20</strain>
    </source>
</reference>
<accession>A0ABX3NSU5</accession>
<keyword evidence="2" id="KW-1185">Reference proteome</keyword>
<evidence type="ECO:0008006" key="3">
    <source>
        <dbReference type="Google" id="ProtNLM"/>
    </source>
</evidence>
<dbReference type="InterPro" id="IPR029063">
    <property type="entry name" value="SAM-dependent_MTases_sf"/>
</dbReference>
<dbReference type="EMBL" id="LWBO01000023">
    <property type="protein sequence ID" value="OQP44930.1"/>
    <property type="molecule type" value="Genomic_DNA"/>
</dbReference>
<protein>
    <recommendedName>
        <fullName evidence="3">Methyltransferase FkbM domain-containing protein</fullName>
    </recommendedName>
</protein>
<proteinExistence type="predicted"/>
<organism evidence="1 2">
    <name type="scientific">Niastella koreensis</name>
    <dbReference type="NCBI Taxonomy" id="354356"/>
    <lineage>
        <taxon>Bacteria</taxon>
        <taxon>Pseudomonadati</taxon>
        <taxon>Bacteroidota</taxon>
        <taxon>Chitinophagia</taxon>
        <taxon>Chitinophagales</taxon>
        <taxon>Chitinophagaceae</taxon>
        <taxon>Niastella</taxon>
    </lineage>
</organism>
<name>A0ABX3NSU5_9BACT</name>
<gene>
    <name evidence="1" type="ORF">A4D02_09085</name>
</gene>
<dbReference type="CDD" id="cd02440">
    <property type="entry name" value="AdoMet_MTases"/>
    <property type="match status" value="1"/>
</dbReference>
<dbReference type="RefSeq" id="WP_014218601.1">
    <property type="nucleotide sequence ID" value="NZ_LWBO01000023.1"/>
</dbReference>